<dbReference type="EMBL" id="GL871138">
    <property type="protein sequence ID" value="EGC33527.1"/>
    <property type="molecule type" value="Genomic_DNA"/>
</dbReference>
<sequence length="54" mass="6578">LDYNNLITKWTKLATLDYIKGLKEIKNKQAKQPQSITNINEEYFFQYQFITKYQ</sequence>
<dbReference type="KEGG" id="dpp:DICPUDRAFT_36595"/>
<organism evidence="1 2">
    <name type="scientific">Dictyostelium purpureum</name>
    <name type="common">Slime mold</name>
    <dbReference type="NCBI Taxonomy" id="5786"/>
    <lineage>
        <taxon>Eukaryota</taxon>
        <taxon>Amoebozoa</taxon>
        <taxon>Evosea</taxon>
        <taxon>Eumycetozoa</taxon>
        <taxon>Dictyostelia</taxon>
        <taxon>Dictyosteliales</taxon>
        <taxon>Dictyosteliaceae</taxon>
        <taxon>Dictyostelium</taxon>
    </lineage>
</organism>
<dbReference type="VEuPathDB" id="AmoebaDB:DICPUDRAFT_36595"/>
<dbReference type="RefSeq" id="XP_003289952.1">
    <property type="nucleotide sequence ID" value="XM_003289904.1"/>
</dbReference>
<reference evidence="2" key="1">
    <citation type="journal article" date="2011" name="Genome Biol.">
        <title>Comparative genomics of the social amoebae Dictyostelium discoideum and Dictyostelium purpureum.</title>
        <authorList>
            <consortium name="US DOE Joint Genome Institute (JGI-PGF)"/>
            <person name="Sucgang R."/>
            <person name="Kuo A."/>
            <person name="Tian X."/>
            <person name="Salerno W."/>
            <person name="Parikh A."/>
            <person name="Feasley C.L."/>
            <person name="Dalin E."/>
            <person name="Tu H."/>
            <person name="Huang E."/>
            <person name="Barry K."/>
            <person name="Lindquist E."/>
            <person name="Shapiro H."/>
            <person name="Bruce D."/>
            <person name="Schmutz J."/>
            <person name="Salamov A."/>
            <person name="Fey P."/>
            <person name="Gaudet P."/>
            <person name="Anjard C."/>
            <person name="Babu M.M."/>
            <person name="Basu S."/>
            <person name="Bushmanova Y."/>
            <person name="van der Wel H."/>
            <person name="Katoh-Kurasawa M."/>
            <person name="Dinh C."/>
            <person name="Coutinho P.M."/>
            <person name="Saito T."/>
            <person name="Elias M."/>
            <person name="Schaap P."/>
            <person name="Kay R.R."/>
            <person name="Henrissat B."/>
            <person name="Eichinger L."/>
            <person name="Rivero F."/>
            <person name="Putnam N.H."/>
            <person name="West C.M."/>
            <person name="Loomis W.F."/>
            <person name="Chisholm R.L."/>
            <person name="Shaulsky G."/>
            <person name="Strassmann J.E."/>
            <person name="Queller D.C."/>
            <person name="Kuspa A."/>
            <person name="Grigoriev I.V."/>
        </authorList>
    </citation>
    <scope>NUCLEOTIDE SEQUENCE [LARGE SCALE GENOMIC DNA]</scope>
    <source>
        <strain evidence="2">QSDP1</strain>
    </source>
</reference>
<dbReference type="FunCoup" id="F0ZRA8">
    <property type="interactions" value="935"/>
</dbReference>
<dbReference type="Proteomes" id="UP000001064">
    <property type="component" value="Unassembled WGS sequence"/>
</dbReference>
<accession>F0ZRA8</accession>
<proteinExistence type="predicted"/>
<feature type="non-terminal residue" evidence="1">
    <location>
        <position position="1"/>
    </location>
</feature>
<name>F0ZRA8_DICPU</name>
<evidence type="ECO:0000313" key="1">
    <source>
        <dbReference type="EMBL" id="EGC33527.1"/>
    </source>
</evidence>
<gene>
    <name evidence="1" type="ORF">DICPUDRAFT_36595</name>
</gene>
<keyword evidence="2" id="KW-1185">Reference proteome</keyword>
<dbReference type="AlphaFoldDB" id="F0ZRA8"/>
<dbReference type="InParanoid" id="F0ZRA8"/>
<evidence type="ECO:0000313" key="2">
    <source>
        <dbReference type="Proteomes" id="UP000001064"/>
    </source>
</evidence>
<protein>
    <submittedName>
        <fullName evidence="1">Uncharacterized protein</fullName>
    </submittedName>
</protein>
<dbReference type="GeneID" id="10504302"/>